<dbReference type="EMBL" id="LN483157">
    <property type="protein sequence ID" value="CED83830.1"/>
    <property type="molecule type" value="Genomic_DNA"/>
</dbReference>
<dbReference type="PANTHER" id="PTHR33572">
    <property type="entry name" value="SPORE DEVELOPMENT REGULATOR VOSA"/>
    <property type="match status" value="1"/>
</dbReference>
<dbReference type="Pfam" id="PF11754">
    <property type="entry name" value="Velvet"/>
    <property type="match status" value="1"/>
</dbReference>
<feature type="region of interest" description="Disordered" evidence="5">
    <location>
        <begin position="354"/>
        <end position="429"/>
    </location>
</feature>
<protein>
    <submittedName>
        <fullName evidence="7">Velvet factor</fullName>
    </submittedName>
</protein>
<evidence type="ECO:0000259" key="6">
    <source>
        <dbReference type="PROSITE" id="PS51821"/>
    </source>
</evidence>
<dbReference type="InterPro" id="IPR021740">
    <property type="entry name" value="Velvet"/>
</dbReference>
<evidence type="ECO:0000256" key="2">
    <source>
        <dbReference type="ARBA" id="ARBA00023015"/>
    </source>
</evidence>
<dbReference type="PANTHER" id="PTHR33572:SF3">
    <property type="entry name" value="VELVET COMPLEX SUBUNIT B"/>
    <property type="match status" value="1"/>
</dbReference>
<evidence type="ECO:0000256" key="5">
    <source>
        <dbReference type="SAM" id="MobiDB-lite"/>
    </source>
</evidence>
<feature type="region of interest" description="Disordered" evidence="5">
    <location>
        <begin position="95"/>
        <end position="116"/>
    </location>
</feature>
<evidence type="ECO:0000256" key="3">
    <source>
        <dbReference type="ARBA" id="ARBA00023163"/>
    </source>
</evidence>
<evidence type="ECO:0000313" key="7">
    <source>
        <dbReference type="EMBL" id="CED83830.1"/>
    </source>
</evidence>
<dbReference type="GO" id="GO:0005634">
    <property type="term" value="C:nucleus"/>
    <property type="evidence" value="ECO:0007669"/>
    <property type="project" value="UniProtKB-SubCell"/>
</dbReference>
<feature type="compositionally biased region" description="Acidic residues" evidence="5">
    <location>
        <begin position="402"/>
        <end position="415"/>
    </location>
</feature>
<dbReference type="InterPro" id="IPR037525">
    <property type="entry name" value="Velvet_dom"/>
</dbReference>
<reference evidence="7" key="1">
    <citation type="submission" date="2014-08" db="EMBL/GenBank/DDBJ databases">
        <authorList>
            <person name="Sharma Rahul"/>
            <person name="Thines Marco"/>
        </authorList>
    </citation>
    <scope>NUCLEOTIDE SEQUENCE</scope>
</reference>
<dbReference type="InterPro" id="IPR038491">
    <property type="entry name" value="Velvet_dom_sf"/>
</dbReference>
<keyword evidence="3" id="KW-0804">Transcription</keyword>
<feature type="compositionally biased region" description="Basic and acidic residues" evidence="5">
    <location>
        <begin position="389"/>
        <end position="401"/>
    </location>
</feature>
<organism evidence="7">
    <name type="scientific">Phaffia rhodozyma</name>
    <name type="common">Yeast</name>
    <name type="synonym">Xanthophyllomyces dendrorhous</name>
    <dbReference type="NCBI Taxonomy" id="264483"/>
    <lineage>
        <taxon>Eukaryota</taxon>
        <taxon>Fungi</taxon>
        <taxon>Dikarya</taxon>
        <taxon>Basidiomycota</taxon>
        <taxon>Agaricomycotina</taxon>
        <taxon>Tremellomycetes</taxon>
        <taxon>Cystofilobasidiales</taxon>
        <taxon>Mrakiaceae</taxon>
        <taxon>Phaffia</taxon>
    </lineage>
</organism>
<name>A0A0F7STF2_PHARH</name>
<feature type="compositionally biased region" description="Low complexity" evidence="5">
    <location>
        <begin position="215"/>
        <end position="234"/>
    </location>
</feature>
<proteinExistence type="predicted"/>
<feature type="compositionally biased region" description="Low complexity" evidence="5">
    <location>
        <begin position="102"/>
        <end position="116"/>
    </location>
</feature>
<dbReference type="Gene3D" id="2.60.40.3960">
    <property type="entry name" value="Velvet domain"/>
    <property type="match status" value="2"/>
</dbReference>
<evidence type="ECO:0000256" key="4">
    <source>
        <dbReference type="ARBA" id="ARBA00023242"/>
    </source>
</evidence>
<feature type="domain" description="Velvet" evidence="6">
    <location>
        <begin position="23"/>
        <end position="357"/>
    </location>
</feature>
<dbReference type="PROSITE" id="PS51821">
    <property type="entry name" value="VELVET"/>
    <property type="match status" value="1"/>
</dbReference>
<keyword evidence="2" id="KW-0805">Transcription regulation</keyword>
<accession>A0A0F7STF2</accession>
<evidence type="ECO:0000256" key="1">
    <source>
        <dbReference type="ARBA" id="ARBA00004123"/>
    </source>
</evidence>
<feature type="region of interest" description="Disordered" evidence="5">
    <location>
        <begin position="191"/>
        <end position="249"/>
    </location>
</feature>
<sequence length="429" mass="47192">MDSSPSTAVDGIHTCLGKGNFSGRTLRFSMEVAQHPTIGRKSTVRDRRPIASIPIVRLRIYDVETNEELDEEVIERLDLSNLMCSVDLHAPFFSTETEPRSDTSSTGTTTTASTSATSILSNSANIEDIRPGYSVASSSRAPPMDLVMSAVSISSLNSKATSSELEGEGSPSRQQEPRYLLRPRLSSSYILPSPSFKEPPRRSHFVLLPKKRSKSGSFTSRTSSTKSQSDNQSSETAYGSTDAEDSSGSEQLAKVQRNLLGALYVTAVAYRDLEGTLGIWFMFHDVAVRSEGVYTLQFAAFDCSAETQQFSTDVTPILAWCYSKPFTVYSPRTHPGNPVVSDLGKHFLSQGYKAPAKKETSDTAGTYPRGLKVKPLTDGDFGDVDDDEMNRSIEHHEYQERAEDEDDDDEDEEGEVGNKFEEELSEECS</sequence>
<keyword evidence="4" id="KW-0539">Nucleus</keyword>
<feature type="region of interest" description="Disordered" evidence="5">
    <location>
        <begin position="160"/>
        <end position="179"/>
    </location>
</feature>
<comment type="subcellular location">
    <subcellularLocation>
        <location evidence="1">Nucleus</location>
    </subcellularLocation>
</comment>
<dbReference type="AlphaFoldDB" id="A0A0F7STF2"/>